<proteinExistence type="predicted"/>
<dbReference type="Proteomes" id="UP000044625">
    <property type="component" value="Unassembled WGS sequence"/>
</dbReference>
<protein>
    <recommendedName>
        <fullName evidence="1">GTPase-associated system helical domain-containing protein</fullName>
    </recommendedName>
</protein>
<name>A0A0T9R3B2_9GAMM</name>
<accession>A0A0T9R3B2</accession>
<dbReference type="InterPro" id="IPR045523">
    <property type="entry name" value="GASH"/>
</dbReference>
<dbReference type="RefSeq" id="WP_049614823.1">
    <property type="nucleotide sequence ID" value="NZ_CAWMMU010000005.1"/>
</dbReference>
<reference evidence="3 4" key="2">
    <citation type="submission" date="2015-03" db="EMBL/GenBank/DDBJ databases">
        <authorList>
            <consortium name="Pathogen Informatics"/>
            <person name="Murphy D."/>
        </authorList>
    </citation>
    <scope>NUCLEOTIDE SEQUENCE [LARGE SCALE GENOMIC DNA]</scope>
    <source>
        <strain evidence="3">Type strain: CIP110230</strain>
        <strain evidence="4">type strain: CIP110230</strain>
    </source>
</reference>
<sequence>MTMLTFADRYADAGLSPTSEVIIARQEPVRRIVENINNSQIIDLTSFYYGGTGVPLEWFRDEFVQEDASFSLLNNEREARVLSASVMGELIDQENAVAILAVCVGSVKGLRRPLESLWLLSNAEESLIKLAIAGRAFKDIPIKIAPTITPKLDEEIAALSTTNDWATLITLLGKIRIEAQTSSKTIANQSMSILKKFERQATLMREESQMLWWLIGGYSRTFNRSFTTFSTQQAALVAAIDLGTLTDSSEFGPVAIPAMLERVILTAKKGRGAQPKELSTAIDGFTLEELRCLKVPSALPAKLAPISTAIELAETIGIGSWHAQFKSRTGFESSIQLELLPLAEQLYREYLLGRLL</sequence>
<dbReference type="OrthoDB" id="6637879at2"/>
<evidence type="ECO:0000259" key="1">
    <source>
        <dbReference type="Pfam" id="PF19994"/>
    </source>
</evidence>
<evidence type="ECO:0000313" key="5">
    <source>
        <dbReference type="Proteomes" id="UP000045840"/>
    </source>
</evidence>
<keyword evidence="4" id="KW-1185">Reference proteome</keyword>
<reference evidence="2" key="3">
    <citation type="submission" date="2015-03" db="EMBL/GenBank/DDBJ databases">
        <authorList>
            <person name="Murphy D."/>
        </authorList>
    </citation>
    <scope>NUCLEOTIDE SEQUENCE [LARGE SCALE GENOMIC DNA]</scope>
    <source>
        <strain evidence="2">A125KOH2</strain>
    </source>
</reference>
<dbReference type="EMBL" id="CQAZ01000048">
    <property type="protein sequence ID" value="CNI41826.1"/>
    <property type="molecule type" value="Genomic_DNA"/>
</dbReference>
<organism evidence="2 5">
    <name type="scientific">Yersinia pekkanenii</name>
    <dbReference type="NCBI Taxonomy" id="1288385"/>
    <lineage>
        <taxon>Bacteria</taxon>
        <taxon>Pseudomonadati</taxon>
        <taxon>Pseudomonadota</taxon>
        <taxon>Gammaproteobacteria</taxon>
        <taxon>Enterobacterales</taxon>
        <taxon>Yersiniaceae</taxon>
        <taxon>Yersinia</taxon>
    </lineage>
</organism>
<dbReference type="Proteomes" id="UP000045840">
    <property type="component" value="Unassembled WGS sequence"/>
</dbReference>
<feature type="domain" description="GTPase-associated system helical" evidence="1">
    <location>
        <begin position="180"/>
        <end position="355"/>
    </location>
</feature>
<dbReference type="STRING" id="1288385.ERS137968_01508"/>
<dbReference type="Pfam" id="PF19994">
    <property type="entry name" value="GASH"/>
    <property type="match status" value="1"/>
</dbReference>
<evidence type="ECO:0000313" key="3">
    <source>
        <dbReference type="EMBL" id="CRY65793.1"/>
    </source>
</evidence>
<evidence type="ECO:0000313" key="2">
    <source>
        <dbReference type="EMBL" id="CNI41826.1"/>
    </source>
</evidence>
<gene>
    <name evidence="2" type="ORF">ERS008529_03964</name>
    <name evidence="3" type="ORF">ERS137968_01508</name>
</gene>
<evidence type="ECO:0000313" key="4">
    <source>
        <dbReference type="Proteomes" id="UP000044625"/>
    </source>
</evidence>
<dbReference type="AlphaFoldDB" id="A0A0T9R3B2"/>
<dbReference type="EMBL" id="CWJL01000005">
    <property type="protein sequence ID" value="CRY65793.1"/>
    <property type="molecule type" value="Genomic_DNA"/>
</dbReference>
<reference evidence="5" key="1">
    <citation type="submission" date="2015-03" db="EMBL/GenBank/DDBJ databases">
        <authorList>
            <consortium name="Pathogen Informatics"/>
        </authorList>
    </citation>
    <scope>NUCLEOTIDE SEQUENCE [LARGE SCALE GENOMIC DNA]</scope>
    <source>
        <strain evidence="5">A125KOH2</strain>
    </source>
</reference>